<protein>
    <submittedName>
        <fullName evidence="3">Uncharacterized protein</fullName>
    </submittedName>
</protein>
<feature type="non-terminal residue" evidence="3">
    <location>
        <position position="111"/>
    </location>
</feature>
<keyword evidence="4" id="KW-1185">Reference proteome</keyword>
<gene>
    <name evidence="3" type="ORF">KIPB_016543</name>
</gene>
<keyword evidence="2" id="KW-0812">Transmembrane</keyword>
<keyword evidence="2" id="KW-1133">Transmembrane helix</keyword>
<reference evidence="3 4" key="1">
    <citation type="journal article" date="2018" name="PLoS ONE">
        <title>The draft genome of Kipferlia bialata reveals reductive genome evolution in fornicate parasites.</title>
        <authorList>
            <person name="Tanifuji G."/>
            <person name="Takabayashi S."/>
            <person name="Kume K."/>
            <person name="Takagi M."/>
            <person name="Nakayama T."/>
            <person name="Kamikawa R."/>
            <person name="Inagaki Y."/>
            <person name="Hashimoto T."/>
        </authorList>
    </citation>
    <scope>NUCLEOTIDE SEQUENCE [LARGE SCALE GENOMIC DNA]</scope>
    <source>
        <strain evidence="3">NY0173</strain>
    </source>
</reference>
<evidence type="ECO:0000256" key="1">
    <source>
        <dbReference type="SAM" id="MobiDB-lite"/>
    </source>
</evidence>
<keyword evidence="2" id="KW-0472">Membrane</keyword>
<evidence type="ECO:0000313" key="4">
    <source>
        <dbReference type="Proteomes" id="UP000265618"/>
    </source>
</evidence>
<evidence type="ECO:0000313" key="3">
    <source>
        <dbReference type="EMBL" id="GIQ92648.1"/>
    </source>
</evidence>
<evidence type="ECO:0000256" key="2">
    <source>
        <dbReference type="SAM" id="Phobius"/>
    </source>
</evidence>
<dbReference type="AlphaFoldDB" id="A0A9K3DEN7"/>
<comment type="caution">
    <text evidence="3">The sequence shown here is derived from an EMBL/GenBank/DDBJ whole genome shotgun (WGS) entry which is preliminary data.</text>
</comment>
<proteinExistence type="predicted"/>
<organism evidence="3 4">
    <name type="scientific">Kipferlia bialata</name>
    <dbReference type="NCBI Taxonomy" id="797122"/>
    <lineage>
        <taxon>Eukaryota</taxon>
        <taxon>Metamonada</taxon>
        <taxon>Carpediemonas-like organisms</taxon>
        <taxon>Kipferlia</taxon>
    </lineage>
</organism>
<dbReference type="EMBL" id="BDIP01010189">
    <property type="protein sequence ID" value="GIQ92648.1"/>
    <property type="molecule type" value="Genomic_DNA"/>
</dbReference>
<feature type="non-terminal residue" evidence="3">
    <location>
        <position position="1"/>
    </location>
</feature>
<feature type="transmembrane region" description="Helical" evidence="2">
    <location>
        <begin position="12"/>
        <end position="33"/>
    </location>
</feature>
<dbReference type="Proteomes" id="UP000265618">
    <property type="component" value="Unassembled WGS sequence"/>
</dbReference>
<feature type="region of interest" description="Disordered" evidence="1">
    <location>
        <begin position="92"/>
        <end position="111"/>
    </location>
</feature>
<sequence>YQLYLEEMGMKWYTIVLLVMLAIGVGLGSVYGVKRYQAKKAARAKAAAHAVAQAQADAHMREQAAARLALREKEAMEQAEAADRAVYAAPSLAPMPGAGGSETVSDLAGVM</sequence>
<name>A0A9K3DEN7_9EUKA</name>
<accession>A0A9K3DEN7</accession>